<reference evidence="2" key="1">
    <citation type="submission" date="2019-10" db="EMBL/GenBank/DDBJ databases">
        <authorList>
            <consortium name="DOE Joint Genome Institute"/>
            <person name="Kuo A."/>
            <person name="Miyauchi S."/>
            <person name="Kiss E."/>
            <person name="Drula E."/>
            <person name="Kohler A."/>
            <person name="Sanchez-Garcia M."/>
            <person name="Andreopoulos B."/>
            <person name="Barry K.W."/>
            <person name="Bonito G."/>
            <person name="Buee M."/>
            <person name="Carver A."/>
            <person name="Chen C."/>
            <person name="Cichocki N."/>
            <person name="Clum A."/>
            <person name="Culley D."/>
            <person name="Crous P.W."/>
            <person name="Fauchery L."/>
            <person name="Girlanda M."/>
            <person name="Hayes R."/>
            <person name="Keri Z."/>
            <person name="LaButti K."/>
            <person name="Lipzen A."/>
            <person name="Lombard V."/>
            <person name="Magnuson J."/>
            <person name="Maillard F."/>
            <person name="Morin E."/>
            <person name="Murat C."/>
            <person name="Nolan M."/>
            <person name="Ohm R."/>
            <person name="Pangilinan J."/>
            <person name="Pereira M."/>
            <person name="Perotto S."/>
            <person name="Peter M."/>
            <person name="Riley R."/>
            <person name="Sitrit Y."/>
            <person name="Stielow B."/>
            <person name="Szollosi G."/>
            <person name="Zifcakova L."/>
            <person name="Stursova M."/>
            <person name="Spatafora J.W."/>
            <person name="Tedersoo L."/>
            <person name="Vaario L.-M."/>
            <person name="Yamada A."/>
            <person name="Yan M."/>
            <person name="Wang P."/>
            <person name="Xu J."/>
            <person name="Bruns T."/>
            <person name="Baldrian P."/>
            <person name="Vilgalys R."/>
            <person name="Henrissat B."/>
            <person name="Grigoriev I.V."/>
            <person name="Hibbett D."/>
            <person name="Nagy L.G."/>
            <person name="Martin F.M."/>
        </authorList>
    </citation>
    <scope>NUCLEOTIDE SEQUENCE</scope>
    <source>
        <strain evidence="2">Prilba</strain>
    </source>
</reference>
<evidence type="ECO:0000313" key="2">
    <source>
        <dbReference type="EMBL" id="KAF8486961.1"/>
    </source>
</evidence>
<feature type="compositionally biased region" description="Low complexity" evidence="1">
    <location>
        <begin position="76"/>
        <end position="87"/>
    </location>
</feature>
<organism evidence="2 3">
    <name type="scientific">Russula ochroleuca</name>
    <dbReference type="NCBI Taxonomy" id="152965"/>
    <lineage>
        <taxon>Eukaryota</taxon>
        <taxon>Fungi</taxon>
        <taxon>Dikarya</taxon>
        <taxon>Basidiomycota</taxon>
        <taxon>Agaricomycotina</taxon>
        <taxon>Agaricomycetes</taxon>
        <taxon>Russulales</taxon>
        <taxon>Russulaceae</taxon>
        <taxon>Russula</taxon>
    </lineage>
</organism>
<reference evidence="2" key="2">
    <citation type="journal article" date="2020" name="Nat. Commun.">
        <title>Large-scale genome sequencing of mycorrhizal fungi provides insights into the early evolution of symbiotic traits.</title>
        <authorList>
            <person name="Miyauchi S."/>
            <person name="Kiss E."/>
            <person name="Kuo A."/>
            <person name="Drula E."/>
            <person name="Kohler A."/>
            <person name="Sanchez-Garcia M."/>
            <person name="Morin E."/>
            <person name="Andreopoulos B."/>
            <person name="Barry K.W."/>
            <person name="Bonito G."/>
            <person name="Buee M."/>
            <person name="Carver A."/>
            <person name="Chen C."/>
            <person name="Cichocki N."/>
            <person name="Clum A."/>
            <person name="Culley D."/>
            <person name="Crous P.W."/>
            <person name="Fauchery L."/>
            <person name="Girlanda M."/>
            <person name="Hayes R.D."/>
            <person name="Keri Z."/>
            <person name="LaButti K."/>
            <person name="Lipzen A."/>
            <person name="Lombard V."/>
            <person name="Magnuson J."/>
            <person name="Maillard F."/>
            <person name="Murat C."/>
            <person name="Nolan M."/>
            <person name="Ohm R.A."/>
            <person name="Pangilinan J."/>
            <person name="Pereira M.F."/>
            <person name="Perotto S."/>
            <person name="Peter M."/>
            <person name="Pfister S."/>
            <person name="Riley R."/>
            <person name="Sitrit Y."/>
            <person name="Stielow J.B."/>
            <person name="Szollosi G."/>
            <person name="Zifcakova L."/>
            <person name="Stursova M."/>
            <person name="Spatafora J.W."/>
            <person name="Tedersoo L."/>
            <person name="Vaario L.M."/>
            <person name="Yamada A."/>
            <person name="Yan M."/>
            <person name="Wang P."/>
            <person name="Xu J."/>
            <person name="Bruns T."/>
            <person name="Baldrian P."/>
            <person name="Vilgalys R."/>
            <person name="Dunand C."/>
            <person name="Henrissat B."/>
            <person name="Grigoriev I.V."/>
            <person name="Hibbett D."/>
            <person name="Nagy L.G."/>
            <person name="Martin F.M."/>
        </authorList>
    </citation>
    <scope>NUCLEOTIDE SEQUENCE</scope>
    <source>
        <strain evidence="2">Prilba</strain>
    </source>
</reference>
<sequence length="142" mass="15112">MPEAELITRHARSGRLGQTTSFCPPAHVQAASTAPMLDVYLFTSPVTAGLLCVDVDSVVFCTSAWNLQLPQTAALSSSTGPSQQPSPKCCKYSPCSQPRDGIGQETATEENITGPFSQPTSNSQAVTALRALKEHQMITFVL</sequence>
<gene>
    <name evidence="2" type="ORF">DFH94DRAFT_687436</name>
</gene>
<comment type="caution">
    <text evidence="2">The sequence shown here is derived from an EMBL/GenBank/DDBJ whole genome shotgun (WGS) entry which is preliminary data.</text>
</comment>
<dbReference type="AlphaFoldDB" id="A0A9P5N5Y6"/>
<accession>A0A9P5N5Y6</accession>
<protein>
    <submittedName>
        <fullName evidence="2">Uncharacterized protein</fullName>
    </submittedName>
</protein>
<keyword evidence="3" id="KW-1185">Reference proteome</keyword>
<evidence type="ECO:0000256" key="1">
    <source>
        <dbReference type="SAM" id="MobiDB-lite"/>
    </source>
</evidence>
<dbReference type="Proteomes" id="UP000759537">
    <property type="component" value="Unassembled WGS sequence"/>
</dbReference>
<feature type="compositionally biased region" description="Polar residues" evidence="1">
    <location>
        <begin position="105"/>
        <end position="121"/>
    </location>
</feature>
<proteinExistence type="predicted"/>
<dbReference type="EMBL" id="WHVB01000001">
    <property type="protein sequence ID" value="KAF8486961.1"/>
    <property type="molecule type" value="Genomic_DNA"/>
</dbReference>
<evidence type="ECO:0000313" key="3">
    <source>
        <dbReference type="Proteomes" id="UP000759537"/>
    </source>
</evidence>
<name>A0A9P5N5Y6_9AGAM</name>
<feature type="region of interest" description="Disordered" evidence="1">
    <location>
        <begin position="75"/>
        <end position="121"/>
    </location>
</feature>